<dbReference type="EMBL" id="JAAPAO010000011">
    <property type="protein sequence ID" value="KAF4677608.1"/>
    <property type="molecule type" value="Genomic_DNA"/>
</dbReference>
<keyword evidence="3" id="KW-1185">Reference proteome</keyword>
<dbReference type="Proteomes" id="UP000591131">
    <property type="component" value="Unassembled WGS sequence"/>
</dbReference>
<name>A0A7J6N125_PERCH</name>
<evidence type="ECO:0000313" key="2">
    <source>
        <dbReference type="EMBL" id="KAF4677608.1"/>
    </source>
</evidence>
<feature type="transmembrane region" description="Helical" evidence="1">
    <location>
        <begin position="32"/>
        <end position="59"/>
    </location>
</feature>
<protein>
    <submittedName>
        <fullName evidence="2">Uncharacterized protein</fullName>
    </submittedName>
</protein>
<keyword evidence="1" id="KW-0472">Membrane</keyword>
<proteinExistence type="predicted"/>
<dbReference type="AlphaFoldDB" id="A0A7J6N125"/>
<keyword evidence="1" id="KW-1133">Transmembrane helix</keyword>
<organism evidence="2 3">
    <name type="scientific">Perkinsus chesapeaki</name>
    <name type="common">Clam parasite</name>
    <name type="synonym">Perkinsus andrewsi</name>
    <dbReference type="NCBI Taxonomy" id="330153"/>
    <lineage>
        <taxon>Eukaryota</taxon>
        <taxon>Sar</taxon>
        <taxon>Alveolata</taxon>
        <taxon>Perkinsozoa</taxon>
        <taxon>Perkinsea</taxon>
        <taxon>Perkinsida</taxon>
        <taxon>Perkinsidae</taxon>
        <taxon>Perkinsus</taxon>
    </lineage>
</organism>
<gene>
    <name evidence="2" type="ORF">FOL47_000563</name>
</gene>
<evidence type="ECO:0000256" key="1">
    <source>
        <dbReference type="SAM" id="Phobius"/>
    </source>
</evidence>
<reference evidence="2 3" key="1">
    <citation type="submission" date="2020-04" db="EMBL/GenBank/DDBJ databases">
        <title>Perkinsus chesapeaki whole genome sequence.</title>
        <authorList>
            <person name="Bogema D.R."/>
        </authorList>
    </citation>
    <scope>NUCLEOTIDE SEQUENCE [LARGE SCALE GENOMIC DNA]</scope>
    <source>
        <strain evidence="2">ATCC PRA-425</strain>
    </source>
</reference>
<evidence type="ECO:0000313" key="3">
    <source>
        <dbReference type="Proteomes" id="UP000591131"/>
    </source>
</evidence>
<sequence length="271" mass="30749">MRDRWCDEISVSSFPDREPEAKYCEKPDFFRLWMSLIMVFIGICTLLSIFLIASMPYVIEACIARWEVKVLDFDLGPPPLRVGDPLLDFRNIPPMPGKSADISMLLSVANNPWWLVNDIFMAEIRVGRLGILVYPHSTPINNNGIVRFHDRVPWSSVNEAAYMCLVDASNRNQSIALDVTLGVRFSILGYHSRNYGLKTSVTHRLQRRDGIAPNLGERFERGCSKHLARYTTPPYGTITATEEFEFDPALQLPLKSVTNKWANDKLTKPGG</sequence>
<keyword evidence="1" id="KW-0812">Transmembrane</keyword>
<comment type="caution">
    <text evidence="2">The sequence shown here is derived from an EMBL/GenBank/DDBJ whole genome shotgun (WGS) entry which is preliminary data.</text>
</comment>
<accession>A0A7J6N125</accession>